<feature type="signal peptide" evidence="1">
    <location>
        <begin position="1"/>
        <end position="23"/>
    </location>
</feature>
<feature type="chain" id="PRO_5045113031" evidence="1">
    <location>
        <begin position="24"/>
        <end position="369"/>
    </location>
</feature>
<evidence type="ECO:0000256" key="1">
    <source>
        <dbReference type="SAM" id="SignalP"/>
    </source>
</evidence>
<proteinExistence type="predicted"/>
<name>A0ABZ1YWQ4_9NOCA</name>
<dbReference type="InterPro" id="IPR052336">
    <property type="entry name" value="MlaD_Phospholipid_Transporter"/>
</dbReference>
<dbReference type="Pfam" id="PF02470">
    <property type="entry name" value="MlaD"/>
    <property type="match status" value="1"/>
</dbReference>
<accession>A0ABZ1YWQ4</accession>
<evidence type="ECO:0000313" key="4">
    <source>
        <dbReference type="Proteomes" id="UP001432062"/>
    </source>
</evidence>
<evidence type="ECO:0000259" key="2">
    <source>
        <dbReference type="Pfam" id="PF02470"/>
    </source>
</evidence>
<protein>
    <submittedName>
        <fullName evidence="3">MlaD family protein</fullName>
    </submittedName>
</protein>
<dbReference type="EMBL" id="CP109441">
    <property type="protein sequence ID" value="WUV47633.1"/>
    <property type="molecule type" value="Genomic_DNA"/>
</dbReference>
<reference evidence="3" key="1">
    <citation type="submission" date="2022-10" db="EMBL/GenBank/DDBJ databases">
        <title>The complete genomes of actinobacterial strains from the NBC collection.</title>
        <authorList>
            <person name="Joergensen T.S."/>
            <person name="Alvarez Arevalo M."/>
            <person name="Sterndorff E.B."/>
            <person name="Faurdal D."/>
            <person name="Vuksanovic O."/>
            <person name="Mourched A.-S."/>
            <person name="Charusanti P."/>
            <person name="Shaw S."/>
            <person name="Blin K."/>
            <person name="Weber T."/>
        </authorList>
    </citation>
    <scope>NUCLEOTIDE SEQUENCE</scope>
    <source>
        <strain evidence="3">NBC_01482</strain>
    </source>
</reference>
<evidence type="ECO:0000313" key="3">
    <source>
        <dbReference type="EMBL" id="WUV47633.1"/>
    </source>
</evidence>
<keyword evidence="4" id="KW-1185">Reference proteome</keyword>
<organism evidence="3 4">
    <name type="scientific">Nocardia vinacea</name>
    <dbReference type="NCBI Taxonomy" id="96468"/>
    <lineage>
        <taxon>Bacteria</taxon>
        <taxon>Bacillati</taxon>
        <taxon>Actinomycetota</taxon>
        <taxon>Actinomycetes</taxon>
        <taxon>Mycobacteriales</taxon>
        <taxon>Nocardiaceae</taxon>
        <taxon>Nocardia</taxon>
    </lineage>
</organism>
<dbReference type="InterPro" id="IPR003399">
    <property type="entry name" value="Mce/MlaD"/>
</dbReference>
<dbReference type="PANTHER" id="PTHR33371">
    <property type="entry name" value="INTERMEMBRANE PHOSPHOLIPID TRANSPORT SYSTEM BINDING PROTEIN MLAD-RELATED"/>
    <property type="match status" value="1"/>
</dbReference>
<keyword evidence="1" id="KW-0732">Signal</keyword>
<gene>
    <name evidence="3" type="ORF">OG563_05185</name>
</gene>
<dbReference type="Proteomes" id="UP001432062">
    <property type="component" value="Chromosome"/>
</dbReference>
<dbReference type="RefSeq" id="WP_329411739.1">
    <property type="nucleotide sequence ID" value="NZ_CP109441.1"/>
</dbReference>
<sequence length="369" mass="38562">MRSLPRPVKLVLVLAATALIAGAAGAPLARLNETITVTAHFDSAAGVFVGNPVDVLGMRIGKVDRVEQRGAYVEVTMGVDASVRIPADVTAVTVSDSVLTDRHIELTPVYRGGPTLADGATLGTDRTKTPVEFDSLLAMAEKLSTSLQGDGQGHGPIADAVGVGAAVATDNGDEIKAALDQLSRALRMGDDHGVATKNAITTLVHNLDSLSAAAARNDQTIREFGSGVRQLSELLAEQNLGTGDTGAKLNEILTRTTDLMQRNRGALSNTASGANVIFQSLSDYNRNIAEFMDLFPLVVDNAYAVIDQNVGAGRVHVNVDKIVLDGQMVKQVCNLLDLKQLGCNTGKLSDMGPDFGIVAMLAGIAGLPK</sequence>
<dbReference type="PANTHER" id="PTHR33371:SF4">
    <property type="entry name" value="INTERMEMBRANE PHOSPHOLIPID TRANSPORT SYSTEM BINDING PROTEIN MLAD"/>
    <property type="match status" value="1"/>
</dbReference>
<feature type="domain" description="Mce/MlaD" evidence="2">
    <location>
        <begin position="34"/>
        <end position="108"/>
    </location>
</feature>